<reference evidence="6" key="1">
    <citation type="submission" date="2021-02" db="EMBL/GenBank/DDBJ databases">
        <title>Phycicoccus sp. MQZ13P-5T, whole genome shotgun sequence.</title>
        <authorList>
            <person name="Tuo L."/>
        </authorList>
    </citation>
    <scope>NUCLEOTIDE SEQUENCE</scope>
    <source>
        <strain evidence="6">MQZ13P-5</strain>
    </source>
</reference>
<gene>
    <name evidence="6" type="ORF">JQN70_00770</name>
</gene>
<feature type="transmembrane region" description="Helical" evidence="5">
    <location>
        <begin position="68"/>
        <end position="87"/>
    </location>
</feature>
<evidence type="ECO:0000313" key="7">
    <source>
        <dbReference type="Proteomes" id="UP001430172"/>
    </source>
</evidence>
<evidence type="ECO:0000256" key="2">
    <source>
        <dbReference type="ARBA" id="ARBA00022692"/>
    </source>
</evidence>
<feature type="transmembrane region" description="Helical" evidence="5">
    <location>
        <begin position="42"/>
        <end position="62"/>
    </location>
</feature>
<accession>A0ABS2CGB3</accession>
<keyword evidence="4 5" id="KW-0472">Membrane</keyword>
<proteinExistence type="predicted"/>
<protein>
    <submittedName>
        <fullName evidence="6">DUF4870 domain-containing protein</fullName>
    </submittedName>
</protein>
<feature type="transmembrane region" description="Helical" evidence="5">
    <location>
        <begin position="6"/>
        <end position="30"/>
    </location>
</feature>
<evidence type="ECO:0000256" key="3">
    <source>
        <dbReference type="ARBA" id="ARBA00022989"/>
    </source>
</evidence>
<evidence type="ECO:0000256" key="5">
    <source>
        <dbReference type="SAM" id="Phobius"/>
    </source>
</evidence>
<evidence type="ECO:0000256" key="1">
    <source>
        <dbReference type="ARBA" id="ARBA00004141"/>
    </source>
</evidence>
<name>A0ABS2CGB3_9MICO</name>
<dbReference type="Pfam" id="PF09685">
    <property type="entry name" value="MamF_MmsF"/>
    <property type="match status" value="1"/>
</dbReference>
<dbReference type="InterPro" id="IPR019109">
    <property type="entry name" value="MamF_MmsF"/>
</dbReference>
<organism evidence="6 7">
    <name type="scientific">Phycicoccus sonneratiae</name>
    <dbReference type="NCBI Taxonomy" id="2807628"/>
    <lineage>
        <taxon>Bacteria</taxon>
        <taxon>Bacillati</taxon>
        <taxon>Actinomycetota</taxon>
        <taxon>Actinomycetes</taxon>
        <taxon>Micrococcales</taxon>
        <taxon>Intrasporangiaceae</taxon>
        <taxon>Phycicoccus</taxon>
    </lineage>
</organism>
<keyword evidence="7" id="KW-1185">Reference proteome</keyword>
<keyword evidence="3 5" id="KW-1133">Transmembrane helix</keyword>
<keyword evidence="2 5" id="KW-0812">Transmembrane</keyword>
<comment type="caution">
    <text evidence="6">The sequence shown here is derived from an EMBL/GenBank/DDBJ whole genome shotgun (WGS) entry which is preliminary data.</text>
</comment>
<sequence length="105" mass="11355">MAAHGIALAATVFSGGFLSFVAALVMYLVVRDRGPFVRAHTANALNVQIIVGIVFIVSIPLMFVLVGFLTFAAAWVFAVIVHIVGMVKANNGEWWDPPLTPKFVR</sequence>
<dbReference type="Proteomes" id="UP001430172">
    <property type="component" value="Unassembled WGS sequence"/>
</dbReference>
<dbReference type="EMBL" id="JAFDVD010000002">
    <property type="protein sequence ID" value="MBM6398913.1"/>
    <property type="molecule type" value="Genomic_DNA"/>
</dbReference>
<comment type="subcellular location">
    <subcellularLocation>
        <location evidence="1">Membrane</location>
        <topology evidence="1">Multi-pass membrane protein</topology>
    </subcellularLocation>
</comment>
<evidence type="ECO:0000313" key="6">
    <source>
        <dbReference type="EMBL" id="MBM6398913.1"/>
    </source>
</evidence>
<evidence type="ECO:0000256" key="4">
    <source>
        <dbReference type="ARBA" id="ARBA00023136"/>
    </source>
</evidence>